<reference evidence="2" key="1">
    <citation type="journal article" date="2024" name="IScience">
        <title>Strigolactones Initiate the Formation of Haustorium-like Structures in Castilleja.</title>
        <authorList>
            <person name="Buerger M."/>
            <person name="Peterson D."/>
            <person name="Chory J."/>
        </authorList>
    </citation>
    <scope>NUCLEOTIDE SEQUENCE [LARGE SCALE GENOMIC DNA]</scope>
</reference>
<evidence type="ECO:0000313" key="2">
    <source>
        <dbReference type="Proteomes" id="UP001632038"/>
    </source>
</evidence>
<proteinExistence type="predicted"/>
<accession>A0ABD3CVE9</accession>
<dbReference type="EMBL" id="JAVIJP010000030">
    <property type="protein sequence ID" value="KAL3633286.1"/>
    <property type="molecule type" value="Genomic_DNA"/>
</dbReference>
<dbReference type="AlphaFoldDB" id="A0ABD3CVE9"/>
<dbReference type="Proteomes" id="UP001632038">
    <property type="component" value="Unassembled WGS sequence"/>
</dbReference>
<evidence type="ECO:0000313" key="1">
    <source>
        <dbReference type="EMBL" id="KAL3633286.1"/>
    </source>
</evidence>
<organism evidence="1 2">
    <name type="scientific">Castilleja foliolosa</name>
    <dbReference type="NCBI Taxonomy" id="1961234"/>
    <lineage>
        <taxon>Eukaryota</taxon>
        <taxon>Viridiplantae</taxon>
        <taxon>Streptophyta</taxon>
        <taxon>Embryophyta</taxon>
        <taxon>Tracheophyta</taxon>
        <taxon>Spermatophyta</taxon>
        <taxon>Magnoliopsida</taxon>
        <taxon>eudicotyledons</taxon>
        <taxon>Gunneridae</taxon>
        <taxon>Pentapetalae</taxon>
        <taxon>asterids</taxon>
        <taxon>lamiids</taxon>
        <taxon>Lamiales</taxon>
        <taxon>Orobanchaceae</taxon>
        <taxon>Pedicularideae</taxon>
        <taxon>Castillejinae</taxon>
        <taxon>Castilleja</taxon>
    </lineage>
</organism>
<sequence>MSSCHLALNVESVAFSGAAIYDNRRLALPVALRRSRACQTPLMSLDLGMSDGRRGFELRLEYQICNVVSFLCEAMFGSLGSEMDGGPVHARRTSTLALSDLVNILLLSGGLEDGLLDKSFERWVDLFLRHTRDDAALDGGAVAKLGCGWRLGAAVRTETKSSIGI</sequence>
<comment type="caution">
    <text evidence="1">The sequence shown here is derived from an EMBL/GenBank/DDBJ whole genome shotgun (WGS) entry which is preliminary data.</text>
</comment>
<protein>
    <submittedName>
        <fullName evidence="1">Uncharacterized protein</fullName>
    </submittedName>
</protein>
<name>A0ABD3CVE9_9LAMI</name>
<keyword evidence="2" id="KW-1185">Reference proteome</keyword>
<gene>
    <name evidence="1" type="ORF">CASFOL_022813</name>
</gene>